<evidence type="ECO:0000313" key="2">
    <source>
        <dbReference type="Proteomes" id="UP001228690"/>
    </source>
</evidence>
<dbReference type="Proteomes" id="UP001228690">
    <property type="component" value="Chromosome"/>
</dbReference>
<dbReference type="InterPro" id="IPR029058">
    <property type="entry name" value="AB_hydrolase_fold"/>
</dbReference>
<name>A0ABY8MJW8_9SPIO</name>
<accession>A0ABY8MJW8</accession>
<gene>
    <name evidence="1" type="ORF">P0082_05545</name>
</gene>
<dbReference type="PROSITE" id="PS51257">
    <property type="entry name" value="PROKAR_LIPOPROTEIN"/>
    <property type="match status" value="1"/>
</dbReference>
<sequence length="426" mass="46474">MTFSKTSVCFHHTFFLCILILSFLFQACDITGVIPGKQDTPDNLDVEVWVIGSNGIAVGDNEPTRIPEWLGNFASLTFPGRSSRKIEIVYNTAYWGPNLGGTFEEGLINVSSEMFHALSLDKSNAALANKAMEHKTLNLLSGTGVISSDKYGNINSYKLVNTSILPLLAEDIQTSTKKRIDRWDVVILAGYSGGGQISLNAAHYLNTKYSDRSLVDGVILLASPVHYKYSTGGDVRAWDVLPAISDALYKKADSVFDAIRAPAGHSEFAAVKEAADALKAKKNTLLTFPLTLAKDGNLIKVSSYLPLNIALEVRRKLLPDAQPNLHQVAYNIGHILGFMGSDDTLTGSVGMLLYNKPLGYYDKGTATGGSYVDLLKANNMEIHWASGKGHYHIFNNDENGKKQQSQAVNFIDTLLQDHVKAFPGSH</sequence>
<dbReference type="SUPFAM" id="SSF53474">
    <property type="entry name" value="alpha/beta-Hydrolases"/>
    <property type="match status" value="1"/>
</dbReference>
<organism evidence="1 2">
    <name type="scientific">Candidatus Haliotispira prima</name>
    <dbReference type="NCBI Taxonomy" id="3034016"/>
    <lineage>
        <taxon>Bacteria</taxon>
        <taxon>Pseudomonadati</taxon>
        <taxon>Spirochaetota</taxon>
        <taxon>Spirochaetia</taxon>
        <taxon>Spirochaetales</taxon>
        <taxon>Spirochaetaceae</taxon>
        <taxon>Candidatus Haliotispira</taxon>
    </lineage>
</organism>
<dbReference type="RefSeq" id="WP_326928536.1">
    <property type="nucleotide sequence ID" value="NZ_CP123443.1"/>
</dbReference>
<keyword evidence="2" id="KW-1185">Reference proteome</keyword>
<proteinExistence type="predicted"/>
<dbReference type="Gene3D" id="3.40.50.1820">
    <property type="entry name" value="alpha/beta hydrolase"/>
    <property type="match status" value="1"/>
</dbReference>
<reference evidence="1 2" key="1">
    <citation type="submission" date="2023-04" db="EMBL/GenBank/DDBJ databases">
        <title>Spirochaete genome identified in red abalone sample constitutes a novel genus.</title>
        <authorList>
            <person name="Sharma S.P."/>
            <person name="Purcell C.M."/>
            <person name="Hyde J.R."/>
            <person name="Severin A.J."/>
        </authorList>
    </citation>
    <scope>NUCLEOTIDE SEQUENCE [LARGE SCALE GENOMIC DNA]</scope>
    <source>
        <strain evidence="1 2">SP-2023</strain>
    </source>
</reference>
<protein>
    <submittedName>
        <fullName evidence="1">Uncharacterized protein</fullName>
    </submittedName>
</protein>
<dbReference type="EMBL" id="CP123443">
    <property type="protein sequence ID" value="WGK70325.1"/>
    <property type="molecule type" value="Genomic_DNA"/>
</dbReference>
<evidence type="ECO:0000313" key="1">
    <source>
        <dbReference type="EMBL" id="WGK70325.1"/>
    </source>
</evidence>